<evidence type="ECO:0000313" key="2">
    <source>
        <dbReference type="EMBL" id="CAK0885116.1"/>
    </source>
</evidence>
<feature type="non-terminal residue" evidence="2">
    <location>
        <position position="1"/>
    </location>
</feature>
<dbReference type="EMBL" id="CAUYUJ010018627">
    <property type="protein sequence ID" value="CAK0885116.1"/>
    <property type="molecule type" value="Genomic_DNA"/>
</dbReference>
<evidence type="ECO:0000313" key="3">
    <source>
        <dbReference type="Proteomes" id="UP001189429"/>
    </source>
</evidence>
<name>A0ABN9WFE3_9DINO</name>
<reference evidence="2" key="1">
    <citation type="submission" date="2023-10" db="EMBL/GenBank/DDBJ databases">
        <authorList>
            <person name="Chen Y."/>
            <person name="Shah S."/>
            <person name="Dougan E. K."/>
            <person name="Thang M."/>
            <person name="Chan C."/>
        </authorList>
    </citation>
    <scope>NUCLEOTIDE SEQUENCE [LARGE SCALE GENOMIC DNA]</scope>
</reference>
<feature type="region of interest" description="Disordered" evidence="1">
    <location>
        <begin position="214"/>
        <end position="346"/>
    </location>
</feature>
<evidence type="ECO:0000256" key="1">
    <source>
        <dbReference type="SAM" id="MobiDB-lite"/>
    </source>
</evidence>
<feature type="compositionally biased region" description="Polar residues" evidence="1">
    <location>
        <begin position="308"/>
        <end position="327"/>
    </location>
</feature>
<keyword evidence="3" id="KW-1185">Reference proteome</keyword>
<protein>
    <submittedName>
        <fullName evidence="2">Uncharacterized protein</fullName>
    </submittedName>
</protein>
<feature type="compositionally biased region" description="Polar residues" evidence="1">
    <location>
        <begin position="274"/>
        <end position="293"/>
    </location>
</feature>
<organism evidence="2 3">
    <name type="scientific">Prorocentrum cordatum</name>
    <dbReference type="NCBI Taxonomy" id="2364126"/>
    <lineage>
        <taxon>Eukaryota</taxon>
        <taxon>Sar</taxon>
        <taxon>Alveolata</taxon>
        <taxon>Dinophyceae</taxon>
        <taxon>Prorocentrales</taxon>
        <taxon>Prorocentraceae</taxon>
        <taxon>Prorocentrum</taxon>
    </lineage>
</organism>
<sequence length="346" mass="38650">AMSATGVKKQLGRKSTPGRARTVGYLMGRSRATVRGAGSQNPVHLPDVPEDSEIEANWGMTPDPWHDTELQHVDYSEVEMSETEKELLAEGGFLFTPDQQAWRRWALKLLMILNYCVASRTTAYLAPLASLSTGKPDPELCHHPAEHRERRSNQYASWIRCRLCLSRISYHAKTKEEQIDAKVQRKVDQERKKWGKVSEQNTIKSKVKMQLEDEGLVETSEQDYPTMVDPRRQSRPLSIESKCPPWKAPPAGAPPARKTPAPAAVKGSPAKSPLGQNPHTSHSDALTSLLQDQEANRQEIMEFMHAQRASQEATERSLQQTTENFNELMQMLKGTLGGGSSGSGQR</sequence>
<proteinExistence type="predicted"/>
<dbReference type="Proteomes" id="UP001189429">
    <property type="component" value="Unassembled WGS sequence"/>
</dbReference>
<comment type="caution">
    <text evidence="2">The sequence shown here is derived from an EMBL/GenBank/DDBJ whole genome shotgun (WGS) entry which is preliminary data.</text>
</comment>
<feature type="compositionally biased region" description="Low complexity" evidence="1">
    <location>
        <begin position="254"/>
        <end position="266"/>
    </location>
</feature>
<feature type="compositionally biased region" description="Gly residues" evidence="1">
    <location>
        <begin position="335"/>
        <end position="346"/>
    </location>
</feature>
<gene>
    <name evidence="2" type="ORF">PCOR1329_LOCUS66823</name>
</gene>
<accession>A0ABN9WFE3</accession>
<feature type="region of interest" description="Disordered" evidence="1">
    <location>
        <begin position="1"/>
        <end position="22"/>
    </location>
</feature>